<evidence type="ECO:0000313" key="5">
    <source>
        <dbReference type="EMBL" id="SNY53843.1"/>
    </source>
</evidence>
<dbReference type="InterPro" id="IPR036271">
    <property type="entry name" value="Tet_transcr_reg_TetR-rel_C_sf"/>
</dbReference>
<protein>
    <submittedName>
        <fullName evidence="5">Regulatory protein, tetR family</fullName>
    </submittedName>
</protein>
<dbReference type="AlphaFoldDB" id="A0A285J198"/>
<dbReference type="InterPro" id="IPR050109">
    <property type="entry name" value="HTH-type_TetR-like_transc_reg"/>
</dbReference>
<dbReference type="InterPro" id="IPR009057">
    <property type="entry name" value="Homeodomain-like_sf"/>
</dbReference>
<evidence type="ECO:0000259" key="4">
    <source>
        <dbReference type="Pfam" id="PF02909"/>
    </source>
</evidence>
<keyword evidence="6" id="KW-1185">Reference proteome</keyword>
<dbReference type="InterPro" id="IPR004111">
    <property type="entry name" value="Repressor_TetR_C"/>
</dbReference>
<dbReference type="GO" id="GO:0003700">
    <property type="term" value="F:DNA-binding transcription factor activity"/>
    <property type="evidence" value="ECO:0007669"/>
    <property type="project" value="TreeGrafter"/>
</dbReference>
<dbReference type="Proteomes" id="UP000219612">
    <property type="component" value="Unassembled WGS sequence"/>
</dbReference>
<dbReference type="SUPFAM" id="SSF46689">
    <property type="entry name" value="Homeodomain-like"/>
    <property type="match status" value="1"/>
</dbReference>
<keyword evidence="3" id="KW-0804">Transcription</keyword>
<dbReference type="PANTHER" id="PTHR30055:SF151">
    <property type="entry name" value="TRANSCRIPTIONAL REGULATORY PROTEIN"/>
    <property type="match status" value="1"/>
</dbReference>
<dbReference type="RefSeq" id="WP_097323260.1">
    <property type="nucleotide sequence ID" value="NZ_OBDY01000014.1"/>
</dbReference>
<dbReference type="GO" id="GO:0045892">
    <property type="term" value="P:negative regulation of DNA-templated transcription"/>
    <property type="evidence" value="ECO:0007669"/>
    <property type="project" value="InterPro"/>
</dbReference>
<name>A0A285J198_9ACTN</name>
<evidence type="ECO:0000256" key="2">
    <source>
        <dbReference type="ARBA" id="ARBA00023125"/>
    </source>
</evidence>
<dbReference type="GO" id="GO:0000976">
    <property type="term" value="F:transcription cis-regulatory region binding"/>
    <property type="evidence" value="ECO:0007669"/>
    <property type="project" value="TreeGrafter"/>
</dbReference>
<evidence type="ECO:0000256" key="3">
    <source>
        <dbReference type="ARBA" id="ARBA00023163"/>
    </source>
</evidence>
<accession>A0A285J198</accession>
<feature type="domain" description="Tetracycline repressor TetR C-terminal" evidence="4">
    <location>
        <begin position="93"/>
        <end position="206"/>
    </location>
</feature>
<organism evidence="5 6">
    <name type="scientific">Paractinoplanes atraurantiacus</name>
    <dbReference type="NCBI Taxonomy" id="1036182"/>
    <lineage>
        <taxon>Bacteria</taxon>
        <taxon>Bacillati</taxon>
        <taxon>Actinomycetota</taxon>
        <taxon>Actinomycetes</taxon>
        <taxon>Micromonosporales</taxon>
        <taxon>Micromonosporaceae</taxon>
        <taxon>Paractinoplanes</taxon>
    </lineage>
</organism>
<dbReference type="Pfam" id="PF02909">
    <property type="entry name" value="TetR_C_1"/>
    <property type="match status" value="1"/>
</dbReference>
<evidence type="ECO:0000256" key="1">
    <source>
        <dbReference type="ARBA" id="ARBA00023015"/>
    </source>
</evidence>
<dbReference type="Gene3D" id="1.10.10.60">
    <property type="entry name" value="Homeodomain-like"/>
    <property type="match status" value="1"/>
</dbReference>
<evidence type="ECO:0000313" key="6">
    <source>
        <dbReference type="Proteomes" id="UP000219612"/>
    </source>
</evidence>
<proteinExistence type="predicted"/>
<reference evidence="5 6" key="1">
    <citation type="submission" date="2017-09" db="EMBL/GenBank/DDBJ databases">
        <authorList>
            <person name="Ehlers B."/>
            <person name="Leendertz F.H."/>
        </authorList>
    </citation>
    <scope>NUCLEOTIDE SEQUENCE [LARGE SCALE GENOMIC DNA]</scope>
    <source>
        <strain evidence="5 6">CGMCC 4.6857</strain>
    </source>
</reference>
<keyword evidence="2" id="KW-0238">DNA-binding</keyword>
<dbReference type="PANTHER" id="PTHR30055">
    <property type="entry name" value="HTH-TYPE TRANSCRIPTIONAL REGULATOR RUTR"/>
    <property type="match status" value="1"/>
</dbReference>
<keyword evidence="1" id="KW-0805">Transcription regulation</keyword>
<gene>
    <name evidence="5" type="ORF">SAMN05421748_114187</name>
</gene>
<sequence length="235" mass="26218">MTEISSHVQRLWRHRGTALPTPRRGPQRQLDLDEILRVGIAIADADGLAAVSTRAIAARLDRTAMALYSYVGTKEHLIALMQDQAVAMPMWAEPTSSLSDALREWATRLFDVYTSHPWLTELPWSQASQGPHEQDWMERLLAILDAWQVDRRQRATTVTILYATVRATAGTAAAYRRVDAGAWLAQARETARQIPDMRERYPLSTTLDQHAADWRDAPRAALISGVALVAQALVG</sequence>
<dbReference type="SUPFAM" id="SSF48498">
    <property type="entry name" value="Tetracyclin repressor-like, C-terminal domain"/>
    <property type="match status" value="1"/>
</dbReference>
<dbReference type="Gene3D" id="1.10.357.10">
    <property type="entry name" value="Tetracycline Repressor, domain 2"/>
    <property type="match status" value="1"/>
</dbReference>
<dbReference type="EMBL" id="OBDY01000014">
    <property type="protein sequence ID" value="SNY53843.1"/>
    <property type="molecule type" value="Genomic_DNA"/>
</dbReference>
<dbReference type="OrthoDB" id="2570341at2"/>